<dbReference type="InterPro" id="IPR003591">
    <property type="entry name" value="Leu-rich_rpt_typical-subtyp"/>
</dbReference>
<dbReference type="SMART" id="SM00364">
    <property type="entry name" value="LRR_BAC"/>
    <property type="match status" value="7"/>
</dbReference>
<feature type="compositionally biased region" description="Low complexity" evidence="3">
    <location>
        <begin position="341"/>
        <end position="354"/>
    </location>
</feature>
<dbReference type="PROSITE" id="PS51450">
    <property type="entry name" value="LRR"/>
    <property type="match status" value="5"/>
</dbReference>
<dbReference type="OMA" id="RAPQMET"/>
<dbReference type="InParanoid" id="T0S6F1"/>
<evidence type="ECO:0008006" key="6">
    <source>
        <dbReference type="Google" id="ProtNLM"/>
    </source>
</evidence>
<keyword evidence="5" id="KW-1185">Reference proteome</keyword>
<dbReference type="GeneID" id="19944777"/>
<dbReference type="VEuPathDB" id="FungiDB:SDRG_04050"/>
<dbReference type="PANTHER" id="PTHR46652">
    <property type="entry name" value="LEUCINE-RICH REPEAT AND IQ DOMAIN-CONTAINING PROTEIN 1-RELATED"/>
    <property type="match status" value="1"/>
</dbReference>
<dbReference type="InterPro" id="IPR032675">
    <property type="entry name" value="LRR_dom_sf"/>
</dbReference>
<accession>T0S6F1</accession>
<dbReference type="PANTHER" id="PTHR46652:SF3">
    <property type="entry name" value="LEUCINE-RICH REPEAT-CONTAINING PROTEIN 9"/>
    <property type="match status" value="1"/>
</dbReference>
<evidence type="ECO:0000313" key="5">
    <source>
        <dbReference type="Proteomes" id="UP000030762"/>
    </source>
</evidence>
<feature type="compositionally biased region" description="Polar residues" evidence="3">
    <location>
        <begin position="469"/>
        <end position="479"/>
    </location>
</feature>
<dbReference type="Pfam" id="PF13855">
    <property type="entry name" value="LRR_8"/>
    <property type="match status" value="1"/>
</dbReference>
<evidence type="ECO:0000256" key="3">
    <source>
        <dbReference type="SAM" id="MobiDB-lite"/>
    </source>
</evidence>
<dbReference type="STRING" id="1156394.T0S6F1"/>
<dbReference type="SMART" id="SM00369">
    <property type="entry name" value="LRR_TYP"/>
    <property type="match status" value="6"/>
</dbReference>
<evidence type="ECO:0000313" key="4">
    <source>
        <dbReference type="EMBL" id="EQC38332.1"/>
    </source>
</evidence>
<feature type="compositionally biased region" description="Low complexity" evidence="3">
    <location>
        <begin position="480"/>
        <end position="490"/>
    </location>
</feature>
<dbReference type="InterPro" id="IPR001611">
    <property type="entry name" value="Leu-rich_rpt"/>
</dbReference>
<reference evidence="4 5" key="1">
    <citation type="submission" date="2012-04" db="EMBL/GenBank/DDBJ databases">
        <title>The Genome Sequence of Saprolegnia declina VS20.</title>
        <authorList>
            <consortium name="The Broad Institute Genome Sequencing Platform"/>
            <person name="Russ C."/>
            <person name="Nusbaum C."/>
            <person name="Tyler B."/>
            <person name="van West P."/>
            <person name="Dieguez-Uribeondo J."/>
            <person name="de Bruijn I."/>
            <person name="Tripathy S."/>
            <person name="Jiang R."/>
            <person name="Young S.K."/>
            <person name="Zeng Q."/>
            <person name="Gargeya S."/>
            <person name="Fitzgerald M."/>
            <person name="Haas B."/>
            <person name="Abouelleil A."/>
            <person name="Alvarado L."/>
            <person name="Arachchi H.M."/>
            <person name="Berlin A."/>
            <person name="Chapman S.B."/>
            <person name="Goldberg J."/>
            <person name="Griggs A."/>
            <person name="Gujja S."/>
            <person name="Hansen M."/>
            <person name="Howarth C."/>
            <person name="Imamovic A."/>
            <person name="Larimer J."/>
            <person name="McCowen C."/>
            <person name="Montmayeur A."/>
            <person name="Murphy C."/>
            <person name="Neiman D."/>
            <person name="Pearson M."/>
            <person name="Priest M."/>
            <person name="Roberts A."/>
            <person name="Saif S."/>
            <person name="Shea T."/>
            <person name="Sisk P."/>
            <person name="Sykes S."/>
            <person name="Wortman J."/>
            <person name="Nusbaum C."/>
            <person name="Birren B."/>
        </authorList>
    </citation>
    <scope>NUCLEOTIDE SEQUENCE [LARGE SCALE GENOMIC DNA]</scope>
    <source>
        <strain evidence="4 5">VS20</strain>
    </source>
</reference>
<keyword evidence="1" id="KW-0433">Leucine-rich repeat</keyword>
<sequence length="614" mass="67153">MTMATPLRVLDLEALRVLVTEDNSSKFAVDAHHRGIEKIADLSGMPKLYSLDVSFNRLTQLEHLHTVKDLRELKAYNNQLTSASGLKGNQNLEAVLLSDNVIEALPEDLTALFKLKTLQLHGNRISRIEHLKNARHLTYLDLSRNRIAGALATGLQTLSALEYLNVSDNLLTSIGNLESLKKLDEVNVSGNKLTSLSGVYPPSLSVLRADRNQIADITSLPLLPALTELYVESNQLQDVSILVERAPQMETLDLRNNRLRSIMDLRCFQAYAALEDLWLRGNPCTLSSTYLVDALDFLPTLQFLDDLKPQQIRESPNPTKLLEVLAARPATPGRPITPGLSRPSSASSSRPTTAEGRPLIARPSSRAGLQTKMLTPAEVEKAQSDVRDRLEKLRAMMDKLCGGDTRPRSAEVAPHETRSTVFVTATSSVDIYTVVSGISVEDTNNAPVKEGPEPLASASSMMTPPKATQAPNAKVASSLTPCPRTTTPRTAVKKHDRGTDPLEDNAIPIRPATAADTPRCETGNQSTLDDADARPATVEEAMKRELLSGLVHTDEIVLEDNTTPTFDDDDKAVYVDSARQAEKRAHPTAAERGGFRLFRIPASAKRFMQSTTAT</sequence>
<dbReference type="SUPFAM" id="SSF52058">
    <property type="entry name" value="L domain-like"/>
    <property type="match status" value="1"/>
</dbReference>
<dbReference type="Gene3D" id="3.80.10.10">
    <property type="entry name" value="Ribonuclease Inhibitor"/>
    <property type="match status" value="2"/>
</dbReference>
<evidence type="ECO:0000256" key="2">
    <source>
        <dbReference type="ARBA" id="ARBA00022737"/>
    </source>
</evidence>
<keyword evidence="2" id="KW-0677">Repeat</keyword>
<dbReference type="RefSeq" id="XP_008607924.1">
    <property type="nucleotide sequence ID" value="XM_008609702.1"/>
</dbReference>
<organism evidence="4 5">
    <name type="scientific">Saprolegnia diclina (strain VS20)</name>
    <dbReference type="NCBI Taxonomy" id="1156394"/>
    <lineage>
        <taxon>Eukaryota</taxon>
        <taxon>Sar</taxon>
        <taxon>Stramenopiles</taxon>
        <taxon>Oomycota</taxon>
        <taxon>Saprolegniomycetes</taxon>
        <taxon>Saprolegniales</taxon>
        <taxon>Saprolegniaceae</taxon>
        <taxon>Saprolegnia</taxon>
    </lineage>
</organism>
<dbReference type="AlphaFoldDB" id="T0S6F1"/>
<evidence type="ECO:0000256" key="1">
    <source>
        <dbReference type="ARBA" id="ARBA00022614"/>
    </source>
</evidence>
<dbReference type="EMBL" id="JH767141">
    <property type="protein sequence ID" value="EQC38332.1"/>
    <property type="molecule type" value="Genomic_DNA"/>
</dbReference>
<dbReference type="OrthoDB" id="1574204at2759"/>
<feature type="region of interest" description="Disordered" evidence="3">
    <location>
        <begin position="444"/>
        <end position="506"/>
    </location>
</feature>
<dbReference type="eggNOG" id="KOG0531">
    <property type="taxonomic scope" value="Eukaryota"/>
</dbReference>
<gene>
    <name evidence="4" type="ORF">SDRG_04050</name>
</gene>
<dbReference type="SMART" id="SM00365">
    <property type="entry name" value="LRR_SD22"/>
    <property type="match status" value="6"/>
</dbReference>
<protein>
    <recommendedName>
        <fullName evidence="6">Protein phosphatase 1 regulatory subunit 7</fullName>
    </recommendedName>
</protein>
<name>T0S6F1_SAPDV</name>
<feature type="region of interest" description="Disordered" evidence="3">
    <location>
        <begin position="327"/>
        <end position="370"/>
    </location>
</feature>
<dbReference type="Proteomes" id="UP000030762">
    <property type="component" value="Unassembled WGS sequence"/>
</dbReference>
<dbReference type="InterPro" id="IPR050836">
    <property type="entry name" value="SDS22/Internalin_LRR"/>
</dbReference>
<proteinExistence type="predicted"/>